<sequence>MEDQGGKLDFKLEAANRKGGGVPDKLQEPFAPLGPRRRKPNSRYTRDQWANEYVKQRTMKKAAMNWNRAVAQAAAAAQFFGLRDCMRTRNSS</sequence>
<evidence type="ECO:0000313" key="2">
    <source>
        <dbReference type="EMBL" id="EEE54913.1"/>
    </source>
</evidence>
<organism evidence="2">
    <name type="scientific">Oryza sativa subsp. japonica</name>
    <name type="common">Rice</name>
    <dbReference type="NCBI Taxonomy" id="39947"/>
    <lineage>
        <taxon>Eukaryota</taxon>
        <taxon>Viridiplantae</taxon>
        <taxon>Streptophyta</taxon>
        <taxon>Embryophyta</taxon>
        <taxon>Tracheophyta</taxon>
        <taxon>Spermatophyta</taxon>
        <taxon>Magnoliopsida</taxon>
        <taxon>Liliopsida</taxon>
        <taxon>Poales</taxon>
        <taxon>Poaceae</taxon>
        <taxon>BOP clade</taxon>
        <taxon>Oryzoideae</taxon>
        <taxon>Oryzeae</taxon>
        <taxon>Oryzinae</taxon>
        <taxon>Oryza</taxon>
        <taxon>Oryza sativa</taxon>
    </lineage>
</organism>
<gene>
    <name evidence="2" type="ORF">OsJ_02443</name>
</gene>
<dbReference type="EMBL" id="CM000138">
    <property type="protein sequence ID" value="EEE54913.1"/>
    <property type="molecule type" value="Genomic_DNA"/>
</dbReference>
<feature type="region of interest" description="Disordered" evidence="1">
    <location>
        <begin position="14"/>
        <end position="47"/>
    </location>
</feature>
<proteinExistence type="predicted"/>
<reference evidence="2" key="1">
    <citation type="journal article" date="2005" name="PLoS Biol.">
        <title>The genomes of Oryza sativa: a history of duplications.</title>
        <authorList>
            <person name="Yu J."/>
            <person name="Wang J."/>
            <person name="Lin W."/>
            <person name="Li S."/>
            <person name="Li H."/>
            <person name="Zhou J."/>
            <person name="Ni P."/>
            <person name="Dong W."/>
            <person name="Hu S."/>
            <person name="Zeng C."/>
            <person name="Zhang J."/>
            <person name="Zhang Y."/>
            <person name="Li R."/>
            <person name="Xu Z."/>
            <person name="Li S."/>
            <person name="Li X."/>
            <person name="Zheng H."/>
            <person name="Cong L."/>
            <person name="Lin L."/>
            <person name="Yin J."/>
            <person name="Geng J."/>
            <person name="Li G."/>
            <person name="Shi J."/>
            <person name="Liu J."/>
            <person name="Lv H."/>
            <person name="Li J."/>
            <person name="Wang J."/>
            <person name="Deng Y."/>
            <person name="Ran L."/>
            <person name="Shi X."/>
            <person name="Wang X."/>
            <person name="Wu Q."/>
            <person name="Li C."/>
            <person name="Ren X."/>
            <person name="Wang J."/>
            <person name="Wang X."/>
            <person name="Li D."/>
            <person name="Liu D."/>
            <person name="Zhang X."/>
            <person name="Ji Z."/>
            <person name="Zhao W."/>
            <person name="Sun Y."/>
            <person name="Zhang Z."/>
            <person name="Bao J."/>
            <person name="Han Y."/>
            <person name="Dong L."/>
            <person name="Ji J."/>
            <person name="Chen P."/>
            <person name="Wu S."/>
            <person name="Liu J."/>
            <person name="Xiao Y."/>
            <person name="Bu D."/>
            <person name="Tan J."/>
            <person name="Yang L."/>
            <person name="Ye C."/>
            <person name="Zhang J."/>
            <person name="Xu J."/>
            <person name="Zhou Y."/>
            <person name="Yu Y."/>
            <person name="Zhang B."/>
            <person name="Zhuang S."/>
            <person name="Wei H."/>
            <person name="Liu B."/>
            <person name="Lei M."/>
            <person name="Yu H."/>
            <person name="Li Y."/>
            <person name="Xu H."/>
            <person name="Wei S."/>
            <person name="He X."/>
            <person name="Fang L."/>
            <person name="Zhang Z."/>
            <person name="Zhang Y."/>
            <person name="Huang X."/>
            <person name="Su Z."/>
            <person name="Tong W."/>
            <person name="Li J."/>
            <person name="Tong Z."/>
            <person name="Li S."/>
            <person name="Ye J."/>
            <person name="Wang L."/>
            <person name="Fang L."/>
            <person name="Lei T."/>
            <person name="Chen C."/>
            <person name="Chen H."/>
            <person name="Xu Z."/>
            <person name="Li H."/>
            <person name="Huang H."/>
            <person name="Zhang F."/>
            <person name="Xu H."/>
            <person name="Li N."/>
            <person name="Zhao C."/>
            <person name="Li S."/>
            <person name="Dong L."/>
            <person name="Huang Y."/>
            <person name="Li L."/>
            <person name="Xi Y."/>
            <person name="Qi Q."/>
            <person name="Li W."/>
            <person name="Zhang B."/>
            <person name="Hu W."/>
            <person name="Zhang Y."/>
            <person name="Tian X."/>
            <person name="Jiao Y."/>
            <person name="Liang X."/>
            <person name="Jin J."/>
            <person name="Gao L."/>
            <person name="Zheng W."/>
            <person name="Hao B."/>
            <person name="Liu S."/>
            <person name="Wang W."/>
            <person name="Yuan L."/>
            <person name="Cao M."/>
            <person name="McDermott J."/>
            <person name="Samudrala R."/>
            <person name="Wang J."/>
            <person name="Wong G.K."/>
            <person name="Yang H."/>
        </authorList>
    </citation>
    <scope>NUCLEOTIDE SEQUENCE [LARGE SCALE GENOMIC DNA]</scope>
</reference>
<reference evidence="2" key="2">
    <citation type="submission" date="2008-12" db="EMBL/GenBank/DDBJ databases">
        <title>Improved gene annotation of the rice (Oryza sativa) genomes.</title>
        <authorList>
            <person name="Wang J."/>
            <person name="Li R."/>
            <person name="Fan W."/>
            <person name="Huang Q."/>
            <person name="Zhang J."/>
            <person name="Zhou Y."/>
            <person name="Hu Y."/>
            <person name="Zi S."/>
            <person name="Li J."/>
            <person name="Ni P."/>
            <person name="Zheng H."/>
            <person name="Zhang Y."/>
            <person name="Zhao M."/>
            <person name="Hao Q."/>
            <person name="McDermott J."/>
            <person name="Samudrala R."/>
            <person name="Kristiansen K."/>
            <person name="Wong G.K.-S."/>
        </authorList>
    </citation>
    <scope>NUCLEOTIDE SEQUENCE</scope>
</reference>
<protein>
    <submittedName>
        <fullName evidence="2">Uncharacterized protein</fullName>
    </submittedName>
</protein>
<dbReference type="Proteomes" id="UP000007752">
    <property type="component" value="Chromosome 1"/>
</dbReference>
<dbReference type="AlphaFoldDB" id="B9EXV0"/>
<evidence type="ECO:0000256" key="1">
    <source>
        <dbReference type="SAM" id="MobiDB-lite"/>
    </source>
</evidence>
<name>B9EXV0_ORYSJ</name>
<accession>B9EXV0</accession>